<protein>
    <recommendedName>
        <fullName evidence="1">Protein SlyX homolog</fullName>
    </recommendedName>
</protein>
<sequence length="68" mass="7833">MSDITSRLEALETRIAFQDQTIEELNSTITAQWRQIDLLTRKLDQMEEQVRAGVHIADPSTEPPPPHY</sequence>
<gene>
    <name evidence="1" type="primary">slyX</name>
    <name evidence="2" type="ORF">P0Y65_00940</name>
</gene>
<dbReference type="InterPro" id="IPR007236">
    <property type="entry name" value="SlyX"/>
</dbReference>
<dbReference type="Pfam" id="PF04102">
    <property type="entry name" value="SlyX"/>
    <property type="match status" value="1"/>
</dbReference>
<dbReference type="PANTHER" id="PTHR36508:SF1">
    <property type="entry name" value="PROTEIN SLYX"/>
    <property type="match status" value="1"/>
</dbReference>
<dbReference type="Proteomes" id="UP001217476">
    <property type="component" value="Chromosome"/>
</dbReference>
<organism evidence="2 3">
    <name type="scientific">Candidatus Devosia phytovorans</name>
    <dbReference type="NCBI Taxonomy" id="3121372"/>
    <lineage>
        <taxon>Bacteria</taxon>
        <taxon>Pseudomonadati</taxon>
        <taxon>Pseudomonadota</taxon>
        <taxon>Alphaproteobacteria</taxon>
        <taxon>Hyphomicrobiales</taxon>
        <taxon>Devosiaceae</taxon>
        <taxon>Devosia</taxon>
    </lineage>
</organism>
<dbReference type="EMBL" id="CP119312">
    <property type="protein sequence ID" value="WEK04851.1"/>
    <property type="molecule type" value="Genomic_DNA"/>
</dbReference>
<dbReference type="PANTHER" id="PTHR36508">
    <property type="entry name" value="PROTEIN SLYX"/>
    <property type="match status" value="1"/>
</dbReference>
<reference evidence="2" key="1">
    <citation type="submission" date="2023-03" db="EMBL/GenBank/DDBJ databases">
        <title>Andean soil-derived lignocellulolytic bacterial consortium as a source of novel taxa and putative plastic-active enzymes.</title>
        <authorList>
            <person name="Diaz-Garcia L."/>
            <person name="Chuvochina M."/>
            <person name="Feuerriegel G."/>
            <person name="Bunk B."/>
            <person name="Sproer C."/>
            <person name="Streit W.R."/>
            <person name="Rodriguez L.M."/>
            <person name="Overmann J."/>
            <person name="Jimenez D.J."/>
        </authorList>
    </citation>
    <scope>NUCLEOTIDE SEQUENCE</scope>
    <source>
        <strain evidence="2">MAG 4196</strain>
    </source>
</reference>
<comment type="similarity">
    <text evidence="1">Belongs to the SlyX family.</text>
</comment>
<dbReference type="AlphaFoldDB" id="A0AAJ6B0L9"/>
<accession>A0AAJ6B0L9</accession>
<name>A0AAJ6B0L9_9HYPH</name>
<evidence type="ECO:0000313" key="2">
    <source>
        <dbReference type="EMBL" id="WEK04851.1"/>
    </source>
</evidence>
<evidence type="ECO:0000313" key="3">
    <source>
        <dbReference type="Proteomes" id="UP001217476"/>
    </source>
</evidence>
<dbReference type="Gene3D" id="1.20.5.300">
    <property type="match status" value="1"/>
</dbReference>
<proteinExistence type="inferred from homology"/>
<dbReference type="HAMAP" id="MF_00715">
    <property type="entry name" value="SlyX"/>
    <property type="match status" value="1"/>
</dbReference>
<evidence type="ECO:0000256" key="1">
    <source>
        <dbReference type="HAMAP-Rule" id="MF_00715"/>
    </source>
</evidence>